<dbReference type="EMBL" id="CM035422">
    <property type="protein sequence ID" value="KAH7372971.1"/>
    <property type="molecule type" value="Genomic_DNA"/>
</dbReference>
<protein>
    <submittedName>
        <fullName evidence="1">Uncharacterized protein</fullName>
    </submittedName>
</protein>
<dbReference type="Proteomes" id="UP000825935">
    <property type="component" value="Chromosome 17"/>
</dbReference>
<name>A0A8T2STY5_CERRI</name>
<dbReference type="AlphaFoldDB" id="A0A8T2STY5"/>
<dbReference type="EMBL" id="CM035422">
    <property type="protein sequence ID" value="KAH7372972.1"/>
    <property type="molecule type" value="Genomic_DNA"/>
</dbReference>
<keyword evidence="2" id="KW-1185">Reference proteome</keyword>
<reference evidence="1" key="1">
    <citation type="submission" date="2021-08" db="EMBL/GenBank/DDBJ databases">
        <title>WGS assembly of Ceratopteris richardii.</title>
        <authorList>
            <person name="Marchant D.B."/>
            <person name="Chen G."/>
            <person name="Jenkins J."/>
            <person name="Shu S."/>
            <person name="Leebens-Mack J."/>
            <person name="Grimwood J."/>
            <person name="Schmutz J."/>
            <person name="Soltis P."/>
            <person name="Soltis D."/>
            <person name="Chen Z.-H."/>
        </authorList>
    </citation>
    <scope>NUCLEOTIDE SEQUENCE</scope>
    <source>
        <strain evidence="1">Whitten #5841</strain>
        <tissue evidence="1">Leaf</tissue>
    </source>
</reference>
<evidence type="ECO:0000313" key="1">
    <source>
        <dbReference type="EMBL" id="KAH7372971.1"/>
    </source>
</evidence>
<evidence type="ECO:0000313" key="2">
    <source>
        <dbReference type="Proteomes" id="UP000825935"/>
    </source>
</evidence>
<sequence>MFLAPMRFRLCLSKELLLIISGKSEQSSPYEGRLANQQASSVVMLFTNQQMDADEKQKVRRADD</sequence>
<comment type="caution">
    <text evidence="1">The sequence shown here is derived from an EMBL/GenBank/DDBJ whole genome shotgun (WGS) entry which is preliminary data.</text>
</comment>
<proteinExistence type="predicted"/>
<organism evidence="1 2">
    <name type="scientific">Ceratopteris richardii</name>
    <name type="common">Triangle waterfern</name>
    <dbReference type="NCBI Taxonomy" id="49495"/>
    <lineage>
        <taxon>Eukaryota</taxon>
        <taxon>Viridiplantae</taxon>
        <taxon>Streptophyta</taxon>
        <taxon>Embryophyta</taxon>
        <taxon>Tracheophyta</taxon>
        <taxon>Polypodiopsida</taxon>
        <taxon>Polypodiidae</taxon>
        <taxon>Polypodiales</taxon>
        <taxon>Pteridineae</taxon>
        <taxon>Pteridaceae</taxon>
        <taxon>Parkerioideae</taxon>
        <taxon>Ceratopteris</taxon>
    </lineage>
</organism>
<accession>A0A8T2STY5</accession>
<gene>
    <name evidence="1" type="ORF">KP509_17G031500</name>
</gene>